<name>A0ABY6JZ90_9ARAC</name>
<dbReference type="PRINTS" id="PR00705">
    <property type="entry name" value="PAPAIN"/>
</dbReference>
<keyword evidence="4" id="KW-0788">Thiol protease</keyword>
<dbReference type="PROSITE" id="PS00139">
    <property type="entry name" value="THIOL_PROTEASE_CYS"/>
    <property type="match status" value="2"/>
</dbReference>
<evidence type="ECO:0000313" key="9">
    <source>
        <dbReference type="EMBL" id="UYV60935.1"/>
    </source>
</evidence>
<keyword evidence="6" id="KW-1015">Disulfide bond</keyword>
<evidence type="ECO:0000256" key="3">
    <source>
        <dbReference type="ARBA" id="ARBA00022801"/>
    </source>
</evidence>
<feature type="domain" description="Peptidase C1A papain C-terminal" evidence="7">
    <location>
        <begin position="155"/>
        <end position="363"/>
    </location>
</feature>
<evidence type="ECO:0000256" key="1">
    <source>
        <dbReference type="ARBA" id="ARBA00008455"/>
    </source>
</evidence>
<evidence type="ECO:0000256" key="5">
    <source>
        <dbReference type="ARBA" id="ARBA00023145"/>
    </source>
</evidence>
<dbReference type="InterPro" id="IPR038765">
    <property type="entry name" value="Papain-like_cys_pep_sf"/>
</dbReference>
<evidence type="ECO:0000256" key="2">
    <source>
        <dbReference type="ARBA" id="ARBA00022670"/>
    </source>
</evidence>
<organism evidence="9 10">
    <name type="scientific">Cordylochernes scorpioides</name>
    <dbReference type="NCBI Taxonomy" id="51811"/>
    <lineage>
        <taxon>Eukaryota</taxon>
        <taxon>Metazoa</taxon>
        <taxon>Ecdysozoa</taxon>
        <taxon>Arthropoda</taxon>
        <taxon>Chelicerata</taxon>
        <taxon>Arachnida</taxon>
        <taxon>Pseudoscorpiones</taxon>
        <taxon>Cheliferoidea</taxon>
        <taxon>Chernetidae</taxon>
        <taxon>Cordylochernes</taxon>
    </lineage>
</organism>
<feature type="domain" description="Cathepsin propeptide inhibitor" evidence="8">
    <location>
        <begin position="70"/>
        <end position="129"/>
    </location>
</feature>
<comment type="similarity">
    <text evidence="1">Belongs to the peptidase C1 family.</text>
</comment>
<dbReference type="Pfam" id="PF00112">
    <property type="entry name" value="Peptidase_C1"/>
    <property type="match status" value="3"/>
</dbReference>
<dbReference type="PANTHER" id="PTHR12411">
    <property type="entry name" value="CYSTEINE PROTEASE FAMILY C1-RELATED"/>
    <property type="match status" value="1"/>
</dbReference>
<protein>
    <submittedName>
        <fullName evidence="9">MCM2</fullName>
    </submittedName>
</protein>
<dbReference type="CDD" id="cd02248">
    <property type="entry name" value="Peptidase_C1A"/>
    <property type="match status" value="2"/>
</dbReference>
<dbReference type="PROSITE" id="PS00639">
    <property type="entry name" value="THIOL_PROTEASE_HIS"/>
    <property type="match status" value="2"/>
</dbReference>
<dbReference type="SMART" id="SM00645">
    <property type="entry name" value="Pept_C1"/>
    <property type="match status" value="2"/>
</dbReference>
<dbReference type="InterPro" id="IPR025660">
    <property type="entry name" value="Pept_his_AS"/>
</dbReference>
<keyword evidence="5" id="KW-0865">Zymogen</keyword>
<proteinExistence type="inferred from homology"/>
<evidence type="ECO:0000256" key="6">
    <source>
        <dbReference type="ARBA" id="ARBA00023157"/>
    </source>
</evidence>
<gene>
    <name evidence="9" type="ORF">LAZ67_1002880</name>
</gene>
<evidence type="ECO:0000313" key="10">
    <source>
        <dbReference type="Proteomes" id="UP001235939"/>
    </source>
</evidence>
<evidence type="ECO:0000259" key="8">
    <source>
        <dbReference type="SMART" id="SM00848"/>
    </source>
</evidence>
<dbReference type="SMART" id="SM00848">
    <property type="entry name" value="Inhibitor_I29"/>
    <property type="match status" value="2"/>
</dbReference>
<feature type="domain" description="Peptidase C1A papain C-terminal" evidence="7">
    <location>
        <begin position="493"/>
        <end position="671"/>
    </location>
</feature>
<evidence type="ECO:0000256" key="4">
    <source>
        <dbReference type="ARBA" id="ARBA00022807"/>
    </source>
</evidence>
<feature type="non-terminal residue" evidence="9">
    <location>
        <position position="671"/>
    </location>
</feature>
<reference evidence="9 10" key="1">
    <citation type="submission" date="2022-01" db="EMBL/GenBank/DDBJ databases">
        <title>A chromosomal length assembly of Cordylochernes scorpioides.</title>
        <authorList>
            <person name="Zeh D."/>
            <person name="Zeh J."/>
        </authorList>
    </citation>
    <scope>NUCLEOTIDE SEQUENCE [LARGE SCALE GENOMIC DNA]</scope>
    <source>
        <strain evidence="9">IN4F17</strain>
        <tissue evidence="9">Whole Body</tissue>
    </source>
</reference>
<dbReference type="InterPro" id="IPR013201">
    <property type="entry name" value="Prot_inhib_I29"/>
</dbReference>
<dbReference type="Gene3D" id="3.90.70.10">
    <property type="entry name" value="Cysteine proteinases"/>
    <property type="match status" value="3"/>
</dbReference>
<dbReference type="InterPro" id="IPR000169">
    <property type="entry name" value="Pept_cys_AS"/>
</dbReference>
<accession>A0ABY6JZ90</accession>
<keyword evidence="3" id="KW-0378">Hydrolase</keyword>
<sequence length="671" mass="75863">MNGRVPSDDHKPDVYETFEDVELPSSLDWRSKGYVTEVKNQGLCSNCWAFSTTELWKFKFKLWQGYFNNFRNSQVLHEKNYHGEEDQVRKAIFEENLKKIVQHNLEYDLGMHSYYLGINKYSDWSSEEFNQKMNGRVPSDDHKPDVYETFEDVELPSSLDWRSKGYVTEVKDQKHCGSCWAFSATGSLEGQHYRKTGKLISLSEQNLVDCSYITGNFGCGGGNQIYAYLYVKQNHGIDTEESYPYIGKNGACHYNKTNIGATCKRYWPINKDEKSLQKALAAVGPIAIAIDASAKEFHQYKGGVYNNPNCKTANSELDHAVLVVGYGQENGVDYWLVKNRIHFCVPAGVNRGAMRAMSKCPATRTTSAESLQMLPILLYRLNKIKFLESHINLKYPQEIHGKNYQGEEEQVRKANFEKNLRTIVQHNLEYDLGMHTYYLGINKYSDMVSPVLRLPYIPRGGLTGDELSKLMNGHISSNDHNLDLYEPIEDMELPSSLDWRDKGYVTEVKDQGDCGSCWSFSATGSLEGQLFRKTGKLVSLSEQNLVDCSSNYGCQGGEVAVAYNYVITNGINSEESYPYKPKQGDCHFNKSSIAGTCQSFRGIAQDVKILQQALARIGPISIVINAKGDIMLNYKGGVFTNPRCTYYALGHAVLLVGYGTENGLDYWLVKN</sequence>
<dbReference type="Proteomes" id="UP001235939">
    <property type="component" value="Chromosome 01"/>
</dbReference>
<dbReference type="InterPro" id="IPR039417">
    <property type="entry name" value="Peptidase_C1A_papain-like"/>
</dbReference>
<keyword evidence="2" id="KW-0645">Protease</keyword>
<dbReference type="InterPro" id="IPR000668">
    <property type="entry name" value="Peptidase_C1A_C"/>
</dbReference>
<keyword evidence="10" id="KW-1185">Reference proteome</keyword>
<feature type="domain" description="Cathepsin propeptide inhibitor" evidence="8">
    <location>
        <begin position="397"/>
        <end position="447"/>
    </location>
</feature>
<dbReference type="Pfam" id="PF08246">
    <property type="entry name" value="Inhibitor_I29"/>
    <property type="match status" value="2"/>
</dbReference>
<dbReference type="SUPFAM" id="SSF54001">
    <property type="entry name" value="Cysteine proteinases"/>
    <property type="match status" value="3"/>
</dbReference>
<dbReference type="InterPro" id="IPR013128">
    <property type="entry name" value="Peptidase_C1A"/>
</dbReference>
<evidence type="ECO:0000259" key="7">
    <source>
        <dbReference type="SMART" id="SM00645"/>
    </source>
</evidence>
<dbReference type="EMBL" id="CP092863">
    <property type="protein sequence ID" value="UYV60935.1"/>
    <property type="molecule type" value="Genomic_DNA"/>
</dbReference>